<dbReference type="GO" id="GO:0000287">
    <property type="term" value="F:magnesium ion binding"/>
    <property type="evidence" value="ECO:0007669"/>
    <property type="project" value="TreeGrafter"/>
</dbReference>
<evidence type="ECO:0000256" key="11">
    <source>
        <dbReference type="PIRSR" id="PIRSR000388-2"/>
    </source>
</evidence>
<comment type="pathway">
    <text evidence="1 9">Cofactor biosynthesis; (R)-pantothenate biosynthesis; (R)-pantoate from 3-methyl-2-oxobutanoate: step 1/2.</text>
</comment>
<comment type="function">
    <text evidence="8 9">Catalyzes the reversible reaction in which hydroxymethyl group from 5,10-methylenetetrahydrofolate is transferred onto alpha-ketoisovalerate to form ketopantoate.</text>
</comment>
<dbReference type="HAMAP" id="MF_00156">
    <property type="entry name" value="PanB"/>
    <property type="match status" value="1"/>
</dbReference>
<dbReference type="PANTHER" id="PTHR20881">
    <property type="entry name" value="3-METHYL-2-OXOBUTANOATE HYDROXYMETHYLTRANSFERASE"/>
    <property type="match status" value="1"/>
</dbReference>
<keyword evidence="7 9" id="KW-0460">Magnesium</keyword>
<comment type="cofactor">
    <cofactor evidence="9 12">
        <name>Mg(2+)</name>
        <dbReference type="ChEBI" id="CHEBI:18420"/>
    </cofactor>
    <text evidence="9 12">Binds 1 Mg(2+) ion per subunit.</text>
</comment>
<dbReference type="Proteomes" id="UP000823889">
    <property type="component" value="Unassembled WGS sequence"/>
</dbReference>
<keyword evidence="9" id="KW-0963">Cytoplasm</keyword>
<reference evidence="13" key="2">
    <citation type="submission" date="2021-04" db="EMBL/GenBank/DDBJ databases">
        <authorList>
            <person name="Gilroy R."/>
        </authorList>
    </citation>
    <scope>NUCLEOTIDE SEQUENCE</scope>
    <source>
        <strain evidence="13">9264</strain>
    </source>
</reference>
<dbReference type="InterPro" id="IPR015813">
    <property type="entry name" value="Pyrv/PenolPyrv_kinase-like_dom"/>
</dbReference>
<comment type="subunit">
    <text evidence="3 9">Homodecamer; pentamer of dimers.</text>
</comment>
<dbReference type="GO" id="GO:0015940">
    <property type="term" value="P:pantothenate biosynthetic process"/>
    <property type="evidence" value="ECO:0007669"/>
    <property type="project" value="UniProtKB-UniRule"/>
</dbReference>
<dbReference type="NCBIfam" id="NF001452">
    <property type="entry name" value="PRK00311.1"/>
    <property type="match status" value="1"/>
</dbReference>
<dbReference type="EC" id="2.1.2.11" evidence="9"/>
<evidence type="ECO:0000256" key="5">
    <source>
        <dbReference type="ARBA" id="ARBA00022679"/>
    </source>
</evidence>
<feature type="active site" description="Proton acceptor" evidence="9 10">
    <location>
        <position position="187"/>
    </location>
</feature>
<dbReference type="InterPro" id="IPR040442">
    <property type="entry name" value="Pyrv_kinase-like_dom_sf"/>
</dbReference>
<evidence type="ECO:0000313" key="13">
    <source>
        <dbReference type="EMBL" id="HJD44024.1"/>
    </source>
</evidence>
<comment type="caution">
    <text evidence="13">The sequence shown here is derived from an EMBL/GenBank/DDBJ whole genome shotgun (WGS) entry which is preliminary data.</text>
</comment>
<dbReference type="FunFam" id="3.20.20.60:FF:000003">
    <property type="entry name" value="3-methyl-2-oxobutanoate hydroxymethyltransferase"/>
    <property type="match status" value="1"/>
</dbReference>
<accession>A0A9D2RHF8</accession>
<proteinExistence type="inferred from homology"/>
<dbReference type="Pfam" id="PF02548">
    <property type="entry name" value="Pantoate_transf"/>
    <property type="match status" value="1"/>
</dbReference>
<protein>
    <recommendedName>
        <fullName evidence="9">3-methyl-2-oxobutanoate hydroxymethyltransferase</fullName>
        <ecNumber evidence="9">2.1.2.11</ecNumber>
    </recommendedName>
    <alternativeName>
        <fullName evidence="9">Ketopantoate hydroxymethyltransferase</fullName>
        <shortName evidence="9">KPHMT</shortName>
    </alternativeName>
</protein>
<dbReference type="PIRSF" id="PIRSF000388">
    <property type="entry name" value="Pantoate_hydroxy_MeTrfase"/>
    <property type="match status" value="1"/>
</dbReference>
<evidence type="ECO:0000256" key="6">
    <source>
        <dbReference type="ARBA" id="ARBA00022723"/>
    </source>
</evidence>
<feature type="binding site" evidence="9 12">
    <location>
        <position position="49"/>
    </location>
    <ligand>
        <name>Mg(2+)</name>
        <dbReference type="ChEBI" id="CHEBI:18420"/>
    </ligand>
</feature>
<keyword evidence="5 9" id="KW-0808">Transferase</keyword>
<dbReference type="GO" id="GO:0003864">
    <property type="term" value="F:3-methyl-2-oxobutanoate hydroxymethyltransferase activity"/>
    <property type="evidence" value="ECO:0007669"/>
    <property type="project" value="UniProtKB-UniRule"/>
</dbReference>
<feature type="binding site" evidence="9 11">
    <location>
        <position position="88"/>
    </location>
    <ligand>
        <name>3-methyl-2-oxobutanoate</name>
        <dbReference type="ChEBI" id="CHEBI:11851"/>
    </ligand>
</feature>
<gene>
    <name evidence="9 13" type="primary">panB</name>
    <name evidence="13" type="ORF">H9906_03235</name>
</gene>
<feature type="binding site" evidence="9 12">
    <location>
        <position position="120"/>
    </location>
    <ligand>
        <name>Mg(2+)</name>
        <dbReference type="ChEBI" id="CHEBI:18420"/>
    </ligand>
</feature>
<dbReference type="EMBL" id="DWUQ01000063">
    <property type="protein sequence ID" value="HJD44024.1"/>
    <property type="molecule type" value="Genomic_DNA"/>
</dbReference>
<evidence type="ECO:0000256" key="2">
    <source>
        <dbReference type="ARBA" id="ARBA00008676"/>
    </source>
</evidence>
<evidence type="ECO:0000256" key="3">
    <source>
        <dbReference type="ARBA" id="ARBA00011424"/>
    </source>
</evidence>
<evidence type="ECO:0000256" key="7">
    <source>
        <dbReference type="ARBA" id="ARBA00022842"/>
    </source>
</evidence>
<dbReference type="InterPro" id="IPR003700">
    <property type="entry name" value="Pantoate_hydroxy_MeTrfase"/>
</dbReference>
<evidence type="ECO:0000256" key="9">
    <source>
        <dbReference type="HAMAP-Rule" id="MF_00156"/>
    </source>
</evidence>
<dbReference type="GO" id="GO:0005737">
    <property type="term" value="C:cytoplasm"/>
    <property type="evidence" value="ECO:0007669"/>
    <property type="project" value="UniProtKB-SubCell"/>
</dbReference>
<dbReference type="AlphaFoldDB" id="A0A9D2RHF8"/>
<evidence type="ECO:0000256" key="12">
    <source>
        <dbReference type="PIRSR" id="PIRSR000388-3"/>
    </source>
</evidence>
<comment type="similarity">
    <text evidence="2 9">Belongs to the PanB family.</text>
</comment>
<evidence type="ECO:0000313" key="14">
    <source>
        <dbReference type="Proteomes" id="UP000823889"/>
    </source>
</evidence>
<evidence type="ECO:0000256" key="8">
    <source>
        <dbReference type="ARBA" id="ARBA00056497"/>
    </source>
</evidence>
<name>A0A9D2RHF8_9BURK</name>
<dbReference type="Gene3D" id="3.20.20.60">
    <property type="entry name" value="Phosphoenolpyruvate-binding domains"/>
    <property type="match status" value="1"/>
</dbReference>
<evidence type="ECO:0000256" key="4">
    <source>
        <dbReference type="ARBA" id="ARBA00022655"/>
    </source>
</evidence>
<dbReference type="SUPFAM" id="SSF51621">
    <property type="entry name" value="Phosphoenolpyruvate/pyruvate domain"/>
    <property type="match status" value="1"/>
</dbReference>
<dbReference type="CDD" id="cd06557">
    <property type="entry name" value="KPHMT-like"/>
    <property type="match status" value="1"/>
</dbReference>
<keyword evidence="4 9" id="KW-0566">Pantothenate biosynthesis</keyword>
<keyword evidence="6 9" id="KW-0479">Metal-binding</keyword>
<dbReference type="NCBIfam" id="TIGR00222">
    <property type="entry name" value="panB"/>
    <property type="match status" value="1"/>
</dbReference>
<feature type="binding site" evidence="9 11">
    <location>
        <position position="118"/>
    </location>
    <ligand>
        <name>3-methyl-2-oxobutanoate</name>
        <dbReference type="ChEBI" id="CHEBI:11851"/>
    </ligand>
</feature>
<comment type="subcellular location">
    <subcellularLocation>
        <location evidence="9">Cytoplasm</location>
    </subcellularLocation>
</comment>
<reference evidence="13" key="1">
    <citation type="journal article" date="2021" name="PeerJ">
        <title>Extensive microbial diversity within the chicken gut microbiome revealed by metagenomics and culture.</title>
        <authorList>
            <person name="Gilroy R."/>
            <person name="Ravi A."/>
            <person name="Getino M."/>
            <person name="Pursley I."/>
            <person name="Horton D.L."/>
            <person name="Alikhan N.F."/>
            <person name="Baker D."/>
            <person name="Gharbi K."/>
            <person name="Hall N."/>
            <person name="Watson M."/>
            <person name="Adriaenssens E.M."/>
            <person name="Foster-Nyarko E."/>
            <person name="Jarju S."/>
            <person name="Secka A."/>
            <person name="Antonio M."/>
            <person name="Oren A."/>
            <person name="Chaudhuri R.R."/>
            <person name="La Ragione R."/>
            <person name="Hildebrand F."/>
            <person name="Pallen M.J."/>
        </authorList>
    </citation>
    <scope>NUCLEOTIDE SEQUENCE</scope>
    <source>
        <strain evidence="13">9264</strain>
    </source>
</reference>
<feature type="binding site" evidence="9 12">
    <location>
        <position position="88"/>
    </location>
    <ligand>
        <name>Mg(2+)</name>
        <dbReference type="ChEBI" id="CHEBI:18420"/>
    </ligand>
</feature>
<evidence type="ECO:0000256" key="10">
    <source>
        <dbReference type="PIRSR" id="PIRSR000388-1"/>
    </source>
</evidence>
<evidence type="ECO:0000256" key="1">
    <source>
        <dbReference type="ARBA" id="ARBA00005033"/>
    </source>
</evidence>
<comment type="catalytic activity">
    <reaction evidence="9">
        <text>(6R)-5,10-methylene-5,6,7,8-tetrahydrofolate + 3-methyl-2-oxobutanoate + H2O = 2-dehydropantoate + (6S)-5,6,7,8-tetrahydrofolate</text>
        <dbReference type="Rhea" id="RHEA:11824"/>
        <dbReference type="ChEBI" id="CHEBI:11561"/>
        <dbReference type="ChEBI" id="CHEBI:11851"/>
        <dbReference type="ChEBI" id="CHEBI:15377"/>
        <dbReference type="ChEBI" id="CHEBI:15636"/>
        <dbReference type="ChEBI" id="CHEBI:57453"/>
        <dbReference type="EC" id="2.1.2.11"/>
    </reaction>
</comment>
<organism evidence="13 14">
    <name type="scientific">Candidatus Paenalcaligenes intestinipullorum</name>
    <dbReference type="NCBI Taxonomy" id="2838718"/>
    <lineage>
        <taxon>Bacteria</taxon>
        <taxon>Pseudomonadati</taxon>
        <taxon>Pseudomonadota</taxon>
        <taxon>Betaproteobacteria</taxon>
        <taxon>Burkholderiales</taxon>
        <taxon>Alcaligenaceae</taxon>
        <taxon>Paenalcaligenes</taxon>
    </lineage>
</organism>
<sequence>MSAHSSTKRRTVPELAALKGQRKIVSLTAYIAPIARQLDPYVDFILVGDSTAMVGYGLPDTLSITVEQMTAHAAAVVRTTQHACVVVDMPFGSYQASPQEAFKQAAYMLAHSGAAAVKIEGGAALAETTRFLVERGIPVLAHVGLMPQYVNTMGGFKAQGLHDAAAQQITRDALAHQEAGAFGVVLEGIAEPLARQLTATLTIPTIGIGASPACDGQVLVTEDILGLGEGKIPKFAQPFADVGAVIRDAVQQYAQAVQDGRFPTLQHCFGVKTAPSSSNDESNSKP</sequence>
<feature type="binding site" evidence="9 11">
    <location>
        <begin position="49"/>
        <end position="50"/>
    </location>
    <ligand>
        <name>3-methyl-2-oxobutanoate</name>
        <dbReference type="ChEBI" id="CHEBI:11851"/>
    </ligand>
</feature>
<dbReference type="PANTHER" id="PTHR20881:SF0">
    <property type="entry name" value="3-METHYL-2-OXOBUTANOATE HYDROXYMETHYLTRANSFERASE"/>
    <property type="match status" value="1"/>
</dbReference>